<dbReference type="PROSITE" id="PS51657">
    <property type="entry name" value="PSRV_HELICASE"/>
    <property type="match status" value="1"/>
</dbReference>
<dbReference type="InterPro" id="IPR027417">
    <property type="entry name" value="P-loop_NTPase"/>
</dbReference>
<feature type="domain" description="Peptidase C23" evidence="16">
    <location>
        <begin position="991"/>
        <end position="1081"/>
    </location>
</feature>
<dbReference type="InterPro" id="IPR001788">
    <property type="entry name" value="RNA-dep_RNA_pol_alsuvir"/>
</dbReference>
<evidence type="ECO:0000256" key="3">
    <source>
        <dbReference type="ARBA" id="ARBA00022679"/>
    </source>
</evidence>
<dbReference type="InterPro" id="IPR044861">
    <property type="entry name" value="IPNS-like_FE2OG_OXY"/>
</dbReference>
<keyword evidence="6" id="KW-0378">Hydrolase</keyword>
<keyword evidence="7" id="KW-0347">Helicase</keyword>
<evidence type="ECO:0000259" key="13">
    <source>
        <dbReference type="PROSITE" id="PS50507"/>
    </source>
</evidence>
<dbReference type="Gene3D" id="2.60.120.590">
    <property type="entry name" value="Alpha-ketoglutarate-dependent dioxygenase AlkB-like"/>
    <property type="match status" value="1"/>
</dbReference>
<keyword evidence="12" id="KW-0812">Transmembrane</keyword>
<evidence type="ECO:0000259" key="15">
    <source>
        <dbReference type="PROSITE" id="PS51471"/>
    </source>
</evidence>
<name>Q2VQN2_BBSCV</name>
<organismHost>
    <name type="scientific">Vaccinium macrocarpon</name>
    <name type="common">Large cranberry</name>
    <name type="synonym">Oxycoccus macrocarpus</name>
    <dbReference type="NCBI Taxonomy" id="13750"/>
</organismHost>
<keyword evidence="9" id="KW-0693">Viral RNA replication</keyword>
<feature type="transmembrane region" description="Helical" evidence="12">
    <location>
        <begin position="81"/>
        <end position="100"/>
    </location>
</feature>
<dbReference type="SUPFAM" id="SSF56672">
    <property type="entry name" value="DNA/RNA polymerases"/>
    <property type="match status" value="1"/>
</dbReference>
<dbReference type="InterPro" id="IPR043502">
    <property type="entry name" value="DNA/RNA_pol_sf"/>
</dbReference>
<evidence type="ECO:0000256" key="1">
    <source>
        <dbReference type="ARBA" id="ARBA00008513"/>
    </source>
</evidence>
<dbReference type="PROSITE" id="PS50802">
    <property type="entry name" value="OTU"/>
    <property type="match status" value="1"/>
</dbReference>
<evidence type="ECO:0000256" key="5">
    <source>
        <dbReference type="ARBA" id="ARBA00022741"/>
    </source>
</evidence>
<dbReference type="EMBL" id="AY941199">
    <property type="protein sequence ID" value="AAY18409.1"/>
    <property type="molecule type" value="Genomic_RNA"/>
</dbReference>
<evidence type="ECO:0000256" key="7">
    <source>
        <dbReference type="ARBA" id="ARBA00022806"/>
    </source>
</evidence>
<dbReference type="SUPFAM" id="SSF52540">
    <property type="entry name" value="P-loop containing nucleoside triphosphate hydrolases"/>
    <property type="match status" value="1"/>
</dbReference>
<keyword evidence="12" id="KW-0472">Membrane</keyword>
<dbReference type="Pfam" id="PF05379">
    <property type="entry name" value="Peptidase_C23"/>
    <property type="match status" value="1"/>
</dbReference>
<dbReference type="GO" id="GO:0039694">
    <property type="term" value="P:viral RNA genome replication"/>
    <property type="evidence" value="ECO:0007669"/>
    <property type="project" value="InterPro"/>
</dbReference>
<dbReference type="CDD" id="cd23245">
    <property type="entry name" value="Betaflexiviridae_RdRp"/>
    <property type="match status" value="1"/>
</dbReference>
<comment type="catalytic activity">
    <reaction evidence="11">
        <text>ATP + H2O = ADP + phosphate + H(+)</text>
        <dbReference type="Rhea" id="RHEA:13065"/>
        <dbReference type="ChEBI" id="CHEBI:15377"/>
        <dbReference type="ChEBI" id="CHEBI:15378"/>
        <dbReference type="ChEBI" id="CHEBI:30616"/>
        <dbReference type="ChEBI" id="CHEBI:43474"/>
        <dbReference type="ChEBI" id="CHEBI:456216"/>
        <dbReference type="EC" id="3.6.4.13"/>
    </reaction>
</comment>
<evidence type="ECO:0000256" key="6">
    <source>
        <dbReference type="ARBA" id="ARBA00022801"/>
    </source>
</evidence>
<sequence length="1968" mass="222943">MALTYRSPVEEVLTLFEPTAQSLIASAAVSVFQKHEKDNFEWFRYSVPAIAKEHLSKAGIYLSPYAGFPHSHPVCKTLENYILYVVLPGIVNSTFFFVGIKEFKINFLKSRFDKLNMISALNRYVSSADKIRYGNDFVIRAGVEHRALKRHRGLVDSPTLKALMPNVKSGSKLFLHDELHYWSKEELIGFLEICEPEVMLGTVIYPPELLIGSDRSLNPWCYEYEVKKNKLLFYPDGVRSEGYEQPLTGGFLLQTSKIKLPSGQTYCVDLLCSRFAHHLFAITRGELVTPENRSYGPFEAVHSGALACVSRGKPNYFPVSQNTILRVYRYLRSLKKPDKQSAMAKFSQICHEPCGRAVKFMEEFSDLIINTGTLRTIINPEQAKLFFGNLGRCLPPCFAARLKGTRTVCLDEFISMLRPLSVDVKLETISMHSMTMVVTTWSHEAEDHVDLPKILDDKWVGVKVLERPESPYSGLAPFVEHMTQWRIHFNIQKFLEQLAKLFVESCSVDGGVRTMSIPAFLKRIGTCRGLVGRAMLCCLTEVDIAKLRLIVRNCYPYSLDFYRDRRRWLLRRASHRRPTYYIEDALHLNRLNQFEEELFEAPKRRMGLYTLVSVVATGSTDPFLSDCYYDPVPVRQPVGAQALELGRKMEANRSSVEKAVGSTTVLELSPIAPSGDNTRAVACACGLTMAIFDAPHAALKMDYYPDILKGREAAWYSKGDREYKYNGGSHVSRGWPRWLQLWMQANGIDETYDCMLAQRYRANGKIGFHADDEALFMKGAPVHTVNMDGDADFGVECVAGQKFTHLSGNVQFTMPCGFQESHKHAVQKTSEGRISYTFRRLAECSGDDSIIEPTAKEVENSDFDSSLFGVQMSVGEPCGVVEDAFRVQSVPGDGNCFWHSLGAFTGLSVECMKAGLRNFTCGPEGAEKLKKQLEPNVWAEDEALCAACAHLGVDLVVYDEGQGHKMLYRRPGNKREALIRLKDQHFEPLEPKEMCVIKAIAEAVKRTPMDILAVALKRMGENFKEQICGGRGVMLDVFMALAKIFDVNACVLQGTEQLMINPKGRIKGLFRQTADHMSYDGVPEKIKHGEVSVYKHDVALQAEDIVELRELSTLVEYTPSASRAKLLADCLHDGSTGVMCSELYNDKGHLYPIEKESTRATIGVLLGTFGCGKSKLFKEILSKLCGKSVCYISPRKALCDSFDDEIRKIRGCIGERGIKHYKSLTFEKAILQASKLHKGSLVIVDEIQLYPPGYLDLLLLLAGPSMRYFALGDPCQSDYDSEKDRSVLGSVRSDVFELLDGIEYKFNVLSRRFQCSLFRGRLPCVMYEEDLEPGAPLKLIDGLESIDTSAAYSRCCLVSSFEEKKIVTAYFGEKTKCLTFGESTGMTFTVGCVLITSISAHTSEQRWITALSRFRAEIVFVNASGVAWDTLQSVYANRWLGRFLNRSAKLEDLRRMLPGNPVFVEGFQKNLLGADEGKREFKLEGDPWLKTMVDLLQVEDMDEIEEAKEVLQDEWCKTHLPQCELESVRARWVHKILAKEFREKRMGCIVSEQFTDQHSKQMGKHLTNSAERFEAIYPRHRASDTVTFIMAVRKRLSFSCPIKESAKLNQALPFGPFLLKEFLKRVPLKPMHDKRMMEQAKFDFEEKKTSKSAATIENHSNRSCRDWLIDVGLVFSKSQLCTKFDNRFRDAKAAQTIVCFQHAVLCRFAPYMRYIEKKLNEVLPSKYYIHSGKGLEELNRWVIEGSFEGVCTESDYEAFDASQDHYIVAFEICLMRFLGLPNDLIEDYKFIKTHLGSKLGNFAIMRFSGEASTFLFNTMANMLFTFLQYDLKGNERICFAGDDMCANGRLHVSSKHKNFMSKLKLKAKVCNTLNPTFCGWNLSSDGIFKKPQLVLERLCIAKETNNLTNCIDNYAIEVSFAYLMGERAKQRMDEEEVEAFYNCVRIIVKNKHLLKSDVASIYQTARVD</sequence>
<keyword evidence="8" id="KW-0067">ATP-binding</keyword>
<evidence type="ECO:0000256" key="2">
    <source>
        <dbReference type="ARBA" id="ARBA00022484"/>
    </source>
</evidence>
<evidence type="ECO:0000256" key="4">
    <source>
        <dbReference type="ARBA" id="ARBA00022695"/>
    </source>
</evidence>
<keyword evidence="3" id="KW-0808">Transferase</keyword>
<dbReference type="GO" id="GO:0006351">
    <property type="term" value="P:DNA-templated transcription"/>
    <property type="evidence" value="ECO:0007669"/>
    <property type="project" value="InterPro"/>
</dbReference>
<organism evidence="19">
    <name type="scientific">Blueberry scorch virus</name>
    <name type="common">BBScV</name>
    <dbReference type="NCBI Taxonomy" id="31722"/>
    <lineage>
        <taxon>Viruses</taxon>
        <taxon>Riboviria</taxon>
        <taxon>Orthornavirae</taxon>
        <taxon>Kitrinoviricota</taxon>
        <taxon>Alsuviricetes</taxon>
        <taxon>Tymovirales</taxon>
        <taxon>Betaflexiviridae</taxon>
        <taxon>Quinvirinae</taxon>
        <taxon>Carlavirus</taxon>
        <taxon>Carlavirus vaccinii</taxon>
    </lineage>
</organism>
<dbReference type="GO" id="GO:0003723">
    <property type="term" value="F:RNA binding"/>
    <property type="evidence" value="ECO:0007669"/>
    <property type="project" value="InterPro"/>
</dbReference>
<dbReference type="Gene3D" id="3.90.70.80">
    <property type="match status" value="1"/>
</dbReference>
<dbReference type="InterPro" id="IPR005123">
    <property type="entry name" value="Oxoglu/Fe-dep_dioxygenase_dom"/>
</dbReference>
<dbReference type="Gene3D" id="3.40.50.300">
    <property type="entry name" value="P-loop containing nucleotide triphosphate hydrolases"/>
    <property type="match status" value="1"/>
</dbReference>
<dbReference type="InterPro" id="IPR037151">
    <property type="entry name" value="AlkB-like_sf"/>
</dbReference>
<evidence type="ECO:0000256" key="9">
    <source>
        <dbReference type="ARBA" id="ARBA00022953"/>
    </source>
</evidence>
<dbReference type="CDD" id="cd22792">
    <property type="entry name" value="OTU_RDRP-like"/>
    <property type="match status" value="1"/>
</dbReference>
<dbReference type="GO" id="GO:0006396">
    <property type="term" value="P:RNA processing"/>
    <property type="evidence" value="ECO:0007669"/>
    <property type="project" value="InterPro"/>
</dbReference>
<protein>
    <recommendedName>
        <fullName evidence="10">ORF1 protein</fullName>
    </recommendedName>
</protein>
<evidence type="ECO:0000256" key="8">
    <source>
        <dbReference type="ARBA" id="ARBA00022840"/>
    </source>
</evidence>
<dbReference type="Pfam" id="PF01660">
    <property type="entry name" value="Vmethyltransf"/>
    <property type="match status" value="1"/>
</dbReference>
<dbReference type="GO" id="GO:0003724">
    <property type="term" value="F:RNA helicase activity"/>
    <property type="evidence" value="ECO:0007669"/>
    <property type="project" value="UniProtKB-EC"/>
</dbReference>
<evidence type="ECO:0000256" key="11">
    <source>
        <dbReference type="ARBA" id="ARBA00047984"/>
    </source>
</evidence>
<dbReference type="PROSITE" id="PS51471">
    <property type="entry name" value="FE2OG_OXY"/>
    <property type="match status" value="1"/>
</dbReference>
<dbReference type="InterPro" id="IPR008041">
    <property type="entry name" value="Peptidase_C23"/>
</dbReference>
<dbReference type="Pfam" id="PF00978">
    <property type="entry name" value="RdRP_2"/>
    <property type="match status" value="1"/>
</dbReference>
<reference evidence="19" key="1">
    <citation type="submission" date="2005-02" db="EMBL/GenBank/DDBJ databases">
        <title>Molecular characterization of two novel strains of Blueberry scorch virus from British Columbia.</title>
        <authorList>
            <person name="Bernardy M.G."/>
            <person name="Dubeau C.R."/>
            <person name="Harlton C.E."/>
            <person name="Bunckle A."/>
            <person name="Wegener L.A."/>
            <person name="Lowery D.T."/>
            <person name="French C.J."/>
        </authorList>
    </citation>
    <scope>NUCLEOTIDE SEQUENCE</scope>
    <source>
        <strain evidence="19">BC-2</strain>
    </source>
</reference>
<dbReference type="SUPFAM" id="SSF51197">
    <property type="entry name" value="Clavaminate synthase-like"/>
    <property type="match status" value="1"/>
</dbReference>
<keyword evidence="2" id="KW-0696">RNA-directed RNA polymerase</keyword>
<dbReference type="GO" id="GO:0016817">
    <property type="term" value="F:hydrolase activity, acting on acid anhydrides"/>
    <property type="evidence" value="ECO:0007669"/>
    <property type="project" value="InterPro"/>
</dbReference>
<feature type="domain" description="Alphavirus-like MT" evidence="18">
    <location>
        <begin position="63"/>
        <end position="252"/>
    </location>
</feature>
<organismHost>
    <name type="scientific">Vaccinium corymbosum</name>
    <name type="common">Highbush blueberry</name>
    <dbReference type="NCBI Taxonomy" id="69266"/>
</organismHost>
<dbReference type="PROSITE" id="PS50507">
    <property type="entry name" value="RDRP_SSRNA_POS"/>
    <property type="match status" value="1"/>
</dbReference>
<evidence type="ECO:0000256" key="10">
    <source>
        <dbReference type="ARBA" id="ARBA00042213"/>
    </source>
</evidence>
<evidence type="ECO:0000259" key="17">
    <source>
        <dbReference type="PROSITE" id="PS51657"/>
    </source>
</evidence>
<dbReference type="PROSITE" id="PS51492">
    <property type="entry name" value="PEPTIDASE_C23"/>
    <property type="match status" value="1"/>
</dbReference>
<dbReference type="Pfam" id="PF01443">
    <property type="entry name" value="Viral_helicase1"/>
    <property type="match status" value="1"/>
</dbReference>
<feature type="domain" description="(+)RNA virus helicase C-terminal" evidence="17">
    <location>
        <begin position="1130"/>
        <end position="1456"/>
    </location>
</feature>
<dbReference type="PROSITE" id="PS51743">
    <property type="entry name" value="ALPHAVIRUS_MT"/>
    <property type="match status" value="1"/>
</dbReference>
<keyword evidence="4" id="KW-0548">Nucleotidyltransferase</keyword>
<evidence type="ECO:0000259" key="14">
    <source>
        <dbReference type="PROSITE" id="PS50802"/>
    </source>
</evidence>
<dbReference type="InterPro" id="IPR027351">
    <property type="entry name" value="(+)RNA_virus_helicase_core_dom"/>
</dbReference>
<feature type="domain" description="OTU" evidence="14">
    <location>
        <begin position="885"/>
        <end position="992"/>
    </location>
</feature>
<dbReference type="GO" id="GO:0008174">
    <property type="term" value="F:mRNA methyltransferase activity"/>
    <property type="evidence" value="ECO:0007669"/>
    <property type="project" value="UniProtKB-UniRule"/>
</dbReference>
<dbReference type="GO" id="GO:0016556">
    <property type="term" value="P:mRNA modification"/>
    <property type="evidence" value="ECO:0007669"/>
    <property type="project" value="InterPro"/>
</dbReference>
<dbReference type="GO" id="GO:0005524">
    <property type="term" value="F:ATP binding"/>
    <property type="evidence" value="ECO:0007669"/>
    <property type="project" value="UniProtKB-KW"/>
</dbReference>
<feature type="domain" description="RdRp catalytic" evidence="13">
    <location>
        <begin position="1749"/>
        <end position="1856"/>
    </location>
</feature>
<evidence type="ECO:0000313" key="19">
    <source>
        <dbReference type="EMBL" id="AAY18409.1"/>
    </source>
</evidence>
<dbReference type="InterPro" id="IPR003323">
    <property type="entry name" value="OTU_dom"/>
</dbReference>
<evidence type="ECO:0000259" key="16">
    <source>
        <dbReference type="PROSITE" id="PS51492"/>
    </source>
</evidence>
<comment type="similarity">
    <text evidence="1">Belongs to the potexviruses/carlaviruses RNA replication protein family.</text>
</comment>
<evidence type="ECO:0000256" key="12">
    <source>
        <dbReference type="SAM" id="Phobius"/>
    </source>
</evidence>
<keyword evidence="5" id="KW-0547">Nucleotide-binding</keyword>
<evidence type="ECO:0000259" key="18">
    <source>
        <dbReference type="PROSITE" id="PS51743"/>
    </source>
</evidence>
<accession>Q2VQN2</accession>
<dbReference type="Pfam" id="PF03171">
    <property type="entry name" value="2OG-FeII_Oxy"/>
    <property type="match status" value="1"/>
</dbReference>
<proteinExistence type="inferred from homology"/>
<feature type="domain" description="Fe2OG dioxygenase" evidence="15">
    <location>
        <begin position="751"/>
        <end position="842"/>
    </location>
</feature>
<keyword evidence="12" id="KW-1133">Transmembrane helix</keyword>
<dbReference type="InterPro" id="IPR007094">
    <property type="entry name" value="RNA-dir_pol_PSvirus"/>
</dbReference>
<dbReference type="InterPro" id="IPR002588">
    <property type="entry name" value="Alphavirus-like_MT_dom"/>
</dbReference>
<dbReference type="GO" id="GO:0003968">
    <property type="term" value="F:RNA-directed RNA polymerase activity"/>
    <property type="evidence" value="ECO:0007669"/>
    <property type="project" value="UniProtKB-KW"/>
</dbReference>